<evidence type="ECO:0000259" key="14">
    <source>
        <dbReference type="Pfam" id="PF02872"/>
    </source>
</evidence>
<comment type="catalytic activity">
    <reaction evidence="1">
        <text>a ribonucleoside 3'-phosphate + H2O = a ribonucleoside + phosphate</text>
        <dbReference type="Rhea" id="RHEA:10144"/>
        <dbReference type="ChEBI" id="CHEBI:13197"/>
        <dbReference type="ChEBI" id="CHEBI:15377"/>
        <dbReference type="ChEBI" id="CHEBI:18254"/>
        <dbReference type="ChEBI" id="CHEBI:43474"/>
        <dbReference type="EC" id="3.1.3.6"/>
    </reaction>
</comment>
<protein>
    <submittedName>
        <fullName evidence="15">2',3'-cyclic-nucleotide 2'-phosphodiesterase/3'-nucleotidase</fullName>
        <ecNumber evidence="15">3.1.3.6</ecNumber>
    </submittedName>
</protein>
<dbReference type="GO" id="GO:0008254">
    <property type="term" value="F:3'-nucleotidase activity"/>
    <property type="evidence" value="ECO:0007669"/>
    <property type="project" value="UniProtKB-EC"/>
</dbReference>
<feature type="signal peptide" evidence="11">
    <location>
        <begin position="1"/>
        <end position="31"/>
    </location>
</feature>
<dbReference type="InterPro" id="IPR006146">
    <property type="entry name" value="5'-Nucleotdase_CS"/>
</dbReference>
<keyword evidence="10" id="KW-0511">Multifunctional enzyme</keyword>
<dbReference type="Pfam" id="PF02872">
    <property type="entry name" value="5_nucleotid_C"/>
    <property type="match status" value="1"/>
</dbReference>
<keyword evidence="8 11" id="KW-0547">Nucleotide-binding</keyword>
<dbReference type="Gene3D" id="3.60.21.10">
    <property type="match status" value="1"/>
</dbReference>
<dbReference type="SUPFAM" id="SSF56300">
    <property type="entry name" value="Metallo-dependent phosphatases"/>
    <property type="match status" value="1"/>
</dbReference>
<comment type="catalytic activity">
    <reaction evidence="2">
        <text>a nucleoside 2',3'-cyclic phosphate + H2O = a nucleoside 3'-phosphate + H(+)</text>
        <dbReference type="Rhea" id="RHEA:19621"/>
        <dbReference type="ChEBI" id="CHEBI:15377"/>
        <dbReference type="ChEBI" id="CHEBI:15378"/>
        <dbReference type="ChEBI" id="CHEBI:66949"/>
        <dbReference type="ChEBI" id="CHEBI:66954"/>
        <dbReference type="EC" id="3.1.4.16"/>
    </reaction>
</comment>
<dbReference type="InterPro" id="IPR008334">
    <property type="entry name" value="5'-Nucleotdase_C"/>
</dbReference>
<keyword evidence="7 11" id="KW-0732">Signal</keyword>
<dbReference type="Gene3D" id="3.90.780.10">
    <property type="entry name" value="5'-Nucleotidase, C-terminal domain"/>
    <property type="match status" value="1"/>
</dbReference>
<comment type="similarity">
    <text evidence="5 11">Belongs to the 5'-nucleotidase family.</text>
</comment>
<evidence type="ECO:0000256" key="8">
    <source>
        <dbReference type="ARBA" id="ARBA00022741"/>
    </source>
</evidence>
<feature type="region of interest" description="Disordered" evidence="12">
    <location>
        <begin position="53"/>
        <end position="73"/>
    </location>
</feature>
<dbReference type="SUPFAM" id="SSF55816">
    <property type="entry name" value="5'-nucleotidase (syn. UDP-sugar hydrolase), C-terminal domain"/>
    <property type="match status" value="1"/>
</dbReference>
<keyword evidence="9 11" id="KW-0378">Hydrolase</keyword>
<reference evidence="15 16" key="1">
    <citation type="submission" date="2018-06" db="EMBL/GenBank/DDBJ databases">
        <authorList>
            <consortium name="Pathogen Informatics"/>
            <person name="Doyle S."/>
        </authorList>
    </citation>
    <scope>NUCLEOTIDE SEQUENCE [LARGE SCALE GENOMIC DNA]</scope>
    <source>
        <strain evidence="15 16">NCTC11091</strain>
    </source>
</reference>
<gene>
    <name evidence="15" type="primary">cpdB</name>
    <name evidence="15" type="ORF">NCTC11091_00158</name>
</gene>
<dbReference type="InterPro" id="IPR036907">
    <property type="entry name" value="5'-Nucleotdase_C_sf"/>
</dbReference>
<dbReference type="CDD" id="cd07410">
    <property type="entry name" value="MPP_CpdB_N"/>
    <property type="match status" value="1"/>
</dbReference>
<dbReference type="InterPro" id="IPR041827">
    <property type="entry name" value="CpdB_N"/>
</dbReference>
<evidence type="ECO:0000256" key="10">
    <source>
        <dbReference type="ARBA" id="ARBA00023268"/>
    </source>
</evidence>
<evidence type="ECO:0000256" key="5">
    <source>
        <dbReference type="ARBA" id="ARBA00006654"/>
    </source>
</evidence>
<dbReference type="PANTHER" id="PTHR11575:SF6">
    <property type="entry name" value="2',3'-CYCLIC-NUCLEOTIDE 2'-PHOSPHODIESTERASE_3'-NUCLEOTIDASE"/>
    <property type="match status" value="1"/>
</dbReference>
<accession>A0A378Q2H6</accession>
<dbReference type="RefSeq" id="WP_245945269.1">
    <property type="nucleotide sequence ID" value="NZ_MXAO01000013.1"/>
</dbReference>
<dbReference type="Proteomes" id="UP000255193">
    <property type="component" value="Unassembled WGS sequence"/>
</dbReference>
<dbReference type="InterPro" id="IPR029052">
    <property type="entry name" value="Metallo-depent_PP-like"/>
</dbReference>
<feature type="compositionally biased region" description="Low complexity" evidence="12">
    <location>
        <begin position="54"/>
        <end position="73"/>
    </location>
</feature>
<dbReference type="InterPro" id="IPR004843">
    <property type="entry name" value="Calcineurin-like_PHP"/>
</dbReference>
<evidence type="ECO:0000256" key="12">
    <source>
        <dbReference type="SAM" id="MobiDB-lite"/>
    </source>
</evidence>
<dbReference type="PRINTS" id="PR01607">
    <property type="entry name" value="APYRASEFAMLY"/>
</dbReference>
<evidence type="ECO:0000256" key="3">
    <source>
        <dbReference type="ARBA" id="ARBA00001968"/>
    </source>
</evidence>
<organism evidence="15 16">
    <name type="scientific">Faucicola atlantae</name>
    <dbReference type="NCBI Taxonomy" id="34059"/>
    <lineage>
        <taxon>Bacteria</taxon>
        <taxon>Pseudomonadati</taxon>
        <taxon>Pseudomonadota</taxon>
        <taxon>Gammaproteobacteria</taxon>
        <taxon>Moraxellales</taxon>
        <taxon>Moraxellaceae</taxon>
        <taxon>Faucicola</taxon>
    </lineage>
</organism>
<evidence type="ECO:0000256" key="9">
    <source>
        <dbReference type="ARBA" id="ARBA00022801"/>
    </source>
</evidence>
<dbReference type="PANTHER" id="PTHR11575">
    <property type="entry name" value="5'-NUCLEOTIDASE-RELATED"/>
    <property type="match status" value="1"/>
</dbReference>
<proteinExistence type="inferred from homology"/>
<keyword evidence="6" id="KW-0479">Metal-binding</keyword>
<feature type="domain" description="5'-Nucleotidase C-terminal" evidence="14">
    <location>
        <begin position="453"/>
        <end position="622"/>
    </location>
</feature>
<dbReference type="InterPro" id="IPR006179">
    <property type="entry name" value="5_nucleotidase/apyrase"/>
</dbReference>
<dbReference type="GO" id="GO:0009166">
    <property type="term" value="P:nucleotide catabolic process"/>
    <property type="evidence" value="ECO:0007669"/>
    <property type="project" value="InterPro"/>
</dbReference>
<evidence type="ECO:0000256" key="11">
    <source>
        <dbReference type="RuleBase" id="RU362119"/>
    </source>
</evidence>
<dbReference type="GO" id="GO:0046872">
    <property type="term" value="F:metal ion binding"/>
    <property type="evidence" value="ECO:0007669"/>
    <property type="project" value="UniProtKB-KW"/>
</dbReference>
<evidence type="ECO:0000313" key="15">
    <source>
        <dbReference type="EMBL" id="STY94398.1"/>
    </source>
</evidence>
<evidence type="ECO:0000256" key="6">
    <source>
        <dbReference type="ARBA" id="ARBA00022723"/>
    </source>
</evidence>
<dbReference type="GO" id="GO:0000166">
    <property type="term" value="F:nucleotide binding"/>
    <property type="evidence" value="ECO:0007669"/>
    <property type="project" value="UniProtKB-KW"/>
</dbReference>
<dbReference type="GO" id="GO:0008663">
    <property type="term" value="F:2',3'-cyclic-nucleotide 2'-phosphodiesterase activity"/>
    <property type="evidence" value="ECO:0007669"/>
    <property type="project" value="UniProtKB-EC"/>
</dbReference>
<evidence type="ECO:0000259" key="13">
    <source>
        <dbReference type="Pfam" id="PF00149"/>
    </source>
</evidence>
<comment type="cofactor">
    <cofactor evidence="3">
        <name>a divalent metal cation</name>
        <dbReference type="ChEBI" id="CHEBI:60240"/>
    </cofactor>
</comment>
<evidence type="ECO:0000256" key="2">
    <source>
        <dbReference type="ARBA" id="ARBA00001730"/>
    </source>
</evidence>
<dbReference type="NCBIfam" id="NF006938">
    <property type="entry name" value="PRK09420.1"/>
    <property type="match status" value="1"/>
</dbReference>
<dbReference type="EC" id="3.1.3.6" evidence="15"/>
<dbReference type="AlphaFoldDB" id="A0A378Q2H6"/>
<evidence type="ECO:0000256" key="7">
    <source>
        <dbReference type="ARBA" id="ARBA00022729"/>
    </source>
</evidence>
<evidence type="ECO:0000313" key="16">
    <source>
        <dbReference type="Proteomes" id="UP000255193"/>
    </source>
</evidence>
<dbReference type="PROSITE" id="PS00786">
    <property type="entry name" value="5_NUCLEOTIDASE_2"/>
    <property type="match status" value="1"/>
</dbReference>
<name>A0A378Q2H6_9GAMM</name>
<feature type="chain" id="PRO_5016486874" evidence="11">
    <location>
        <begin position="32"/>
        <end position="716"/>
    </location>
</feature>
<sequence>MNLNVTINRPNTLRRAVRHALHIGMPSLLLAVGLTACNDDDNETKIVAVQPADNANAGNNNTNTGNNNGNTNTTPANTSLNLALLETTDLHTNILSYDYYKLAEDKSLGLERTATLIKQARQDYPNNVLLDDGDTIQGTALADYQAVINPVKCDETLAIYKVMNDLKFDAGTIGNHEFNYGLNFLNQVTGSQFNVDGVTNRAQPCQGPNFPLVLSNVWSVKSGQPLFKPYQIITKTFTATKPDGSQVQVPIKIGVIGFTTPGIMTWDKNWLEGKVTTQGAKEMAEKYVPQMRKEGADIVVALSHGGLDTSSYSPTMENASYYIAQVPGIDALFMGHSHQSFPDKNSTNPNWNAAGVDKEKGTIHGVPATMANQWGRSLGVIKLNLVYDGQKWNVKKDATEVELRNIQNADKTYVAADPQVSKLVADAHQATINYVKTPIGTTNFPMTSYFADVGDVSAIQIVNQAQASYVADYINANLPQYKGVPVLSVSAPFKSGYAGANDFTDVAQGNVAINNAADLYLYPNTVSAVMVTGSDIKKWLENAAKRFNKIDPNKKDTQYLTSTFPGYNFDIFTTPDVHYEIDVTQPVGSRIKNLTYQGQPMADTAQFIIATNNYRASGLSKYAGIADGKTIYSAPDANRDVLIDYIKAVKNLTRAQNGSARSWQFTKVMTQGPVLFKSAPNKIELAKAAGINNVIQLNNDDGQGKGLADYQIDLSK</sequence>
<evidence type="ECO:0000256" key="1">
    <source>
        <dbReference type="ARBA" id="ARBA00000527"/>
    </source>
</evidence>
<dbReference type="Pfam" id="PF00149">
    <property type="entry name" value="Metallophos"/>
    <property type="match status" value="1"/>
</dbReference>
<dbReference type="GO" id="GO:0030288">
    <property type="term" value="C:outer membrane-bounded periplasmic space"/>
    <property type="evidence" value="ECO:0007669"/>
    <property type="project" value="TreeGrafter"/>
</dbReference>
<feature type="domain" description="Calcineurin-like phosphoesterase" evidence="13">
    <location>
        <begin position="86"/>
        <end position="339"/>
    </location>
</feature>
<comment type="subcellular location">
    <subcellularLocation>
        <location evidence="4">Cell envelope</location>
    </subcellularLocation>
</comment>
<dbReference type="EMBL" id="UGQA01000001">
    <property type="protein sequence ID" value="STY94398.1"/>
    <property type="molecule type" value="Genomic_DNA"/>
</dbReference>
<evidence type="ECO:0000256" key="4">
    <source>
        <dbReference type="ARBA" id="ARBA00004196"/>
    </source>
</evidence>